<dbReference type="OrthoDB" id="9786548at2"/>
<dbReference type="Gene3D" id="3.40.50.2300">
    <property type="match status" value="1"/>
</dbReference>
<dbReference type="AlphaFoldDB" id="K2MZN0"/>
<evidence type="ECO:0000313" key="4">
    <source>
        <dbReference type="EMBL" id="EKF17458.1"/>
    </source>
</evidence>
<name>K2MZN0_9HYPH</name>
<dbReference type="STRING" id="391937.NA2_18136"/>
<evidence type="ECO:0000256" key="2">
    <source>
        <dbReference type="PROSITE-ProRule" id="PRU00169"/>
    </source>
</evidence>
<dbReference type="GO" id="GO:0000160">
    <property type="term" value="P:phosphorelay signal transduction system"/>
    <property type="evidence" value="ECO:0007669"/>
    <property type="project" value="InterPro"/>
</dbReference>
<dbReference type="Proteomes" id="UP000006786">
    <property type="component" value="Unassembled WGS sequence"/>
</dbReference>
<dbReference type="SMART" id="SM00448">
    <property type="entry name" value="REC"/>
    <property type="match status" value="1"/>
</dbReference>
<dbReference type="Pfam" id="PF00072">
    <property type="entry name" value="Response_reg"/>
    <property type="match status" value="1"/>
</dbReference>
<keyword evidence="1 2" id="KW-0597">Phosphoprotein</keyword>
<dbReference type="InterPro" id="IPR050595">
    <property type="entry name" value="Bact_response_regulator"/>
</dbReference>
<dbReference type="PANTHER" id="PTHR44591">
    <property type="entry name" value="STRESS RESPONSE REGULATOR PROTEIN 1"/>
    <property type="match status" value="1"/>
</dbReference>
<feature type="domain" description="Response regulatory" evidence="3">
    <location>
        <begin position="5"/>
        <end position="121"/>
    </location>
</feature>
<evidence type="ECO:0000259" key="3">
    <source>
        <dbReference type="PROSITE" id="PS50110"/>
    </source>
</evidence>
<dbReference type="eggNOG" id="COG0784">
    <property type="taxonomic scope" value="Bacteria"/>
</dbReference>
<accession>K2MZN0</accession>
<dbReference type="SUPFAM" id="SSF52172">
    <property type="entry name" value="CheY-like"/>
    <property type="match status" value="1"/>
</dbReference>
<dbReference type="EMBL" id="AMRM01000024">
    <property type="protein sequence ID" value="EKF17458.1"/>
    <property type="molecule type" value="Genomic_DNA"/>
</dbReference>
<dbReference type="InterPro" id="IPR011006">
    <property type="entry name" value="CheY-like_superfamily"/>
</dbReference>
<dbReference type="InterPro" id="IPR001789">
    <property type="entry name" value="Sig_transdc_resp-reg_receiver"/>
</dbReference>
<proteinExistence type="predicted"/>
<sequence length="124" mass="13819">MEMARCLIVDDSSVIRKVAKRILTSAEMMVTEAANGQEAIDMSAHEMADIIIVDSSLPDMDSSDLVRRLMALPADFKPVILLCLSELDLGAIMRAKRAGAKGYMLKPFTRSQLLEHFREFRFAA</sequence>
<dbReference type="PANTHER" id="PTHR44591:SF25">
    <property type="entry name" value="CHEMOTAXIS TWO-COMPONENT RESPONSE REGULATOR"/>
    <property type="match status" value="1"/>
</dbReference>
<organism evidence="4 5">
    <name type="scientific">Nitratireductor pacificus pht-3B</name>
    <dbReference type="NCBI Taxonomy" id="391937"/>
    <lineage>
        <taxon>Bacteria</taxon>
        <taxon>Pseudomonadati</taxon>
        <taxon>Pseudomonadota</taxon>
        <taxon>Alphaproteobacteria</taxon>
        <taxon>Hyphomicrobiales</taxon>
        <taxon>Phyllobacteriaceae</taxon>
        <taxon>Nitratireductor</taxon>
    </lineage>
</organism>
<comment type="caution">
    <text evidence="4">The sequence shown here is derived from an EMBL/GenBank/DDBJ whole genome shotgun (WGS) entry which is preliminary data.</text>
</comment>
<dbReference type="PATRIC" id="fig|391937.3.peg.3728"/>
<keyword evidence="5" id="KW-1185">Reference proteome</keyword>
<reference evidence="4 5" key="1">
    <citation type="journal article" date="2012" name="J. Bacteriol.">
        <title>Genome Sequence of Nitratireductor pacificus Type Strain pht-3B.</title>
        <authorList>
            <person name="Lai Q."/>
            <person name="Li G."/>
            <person name="Shao Z."/>
        </authorList>
    </citation>
    <scope>NUCLEOTIDE SEQUENCE [LARGE SCALE GENOMIC DNA]</scope>
    <source>
        <strain evidence="5">pht-3B</strain>
    </source>
</reference>
<evidence type="ECO:0000313" key="5">
    <source>
        <dbReference type="Proteomes" id="UP000006786"/>
    </source>
</evidence>
<evidence type="ECO:0000256" key="1">
    <source>
        <dbReference type="ARBA" id="ARBA00022553"/>
    </source>
</evidence>
<dbReference type="PROSITE" id="PS50110">
    <property type="entry name" value="RESPONSE_REGULATORY"/>
    <property type="match status" value="1"/>
</dbReference>
<protein>
    <submittedName>
        <fullName evidence="4">Response regulator receiver protein</fullName>
    </submittedName>
</protein>
<gene>
    <name evidence="4" type="ORF">NA2_18136</name>
</gene>
<feature type="modified residue" description="4-aspartylphosphate" evidence="2">
    <location>
        <position position="54"/>
    </location>
</feature>